<accession>A0A4Q9FKW3</accession>
<dbReference type="AlphaFoldDB" id="A0A4Q9FKW3"/>
<gene>
    <name evidence="1" type="ORF">EYD46_12295</name>
</gene>
<evidence type="ECO:0000313" key="2">
    <source>
        <dbReference type="Proteomes" id="UP000292372"/>
    </source>
</evidence>
<comment type="caution">
    <text evidence="1">The sequence shown here is derived from an EMBL/GenBank/DDBJ whole genome shotgun (WGS) entry which is preliminary data.</text>
</comment>
<organism evidence="1 2">
    <name type="scientific">Hyunsoonleella pacifica</name>
    <dbReference type="NCBI Taxonomy" id="1080224"/>
    <lineage>
        <taxon>Bacteria</taxon>
        <taxon>Pseudomonadati</taxon>
        <taxon>Bacteroidota</taxon>
        <taxon>Flavobacteriia</taxon>
        <taxon>Flavobacteriales</taxon>
        <taxon>Flavobacteriaceae</taxon>
    </lineage>
</organism>
<name>A0A4Q9FKW3_9FLAO</name>
<sequence>MSLNNKPFKVLIVSSDSEFRKLVKKTFKFLQKEKTIDKYECTQHTNILKFLEESEVQEMYDIVIALFKPTDFPTKFEPLIFENESHKTKFSTKILLIAQQLDSYFLKRLFKKFNPDGFMSFHNVEIKEITDHVRNLLVGHLNYSCDVLQMFRSEFVLNIDQKDRDIMFFLNRGLNIKEIPVPLSIPTIEKRMKELARKLGMKDYNRQDLINLCIENKII</sequence>
<reference evidence="1 2" key="1">
    <citation type="journal article" date="2015" name="Int. J. Syst. Evol. Microbiol.">
        <title>Hyunsoonleella pacifica sp. nov., isolated from seawater of South Pacific Gyre.</title>
        <authorList>
            <person name="Gao X."/>
            <person name="Zhang Z."/>
            <person name="Dai X."/>
            <person name="Zhang X.H."/>
        </authorList>
    </citation>
    <scope>NUCLEOTIDE SEQUENCE [LARGE SCALE GENOMIC DNA]</scope>
    <source>
        <strain evidence="1 2">SW033</strain>
    </source>
</reference>
<evidence type="ECO:0000313" key="1">
    <source>
        <dbReference type="EMBL" id="TBN14350.1"/>
    </source>
</evidence>
<dbReference type="RefSeq" id="WP_130937473.1">
    <property type="nucleotide sequence ID" value="NZ_BMEE01000002.1"/>
</dbReference>
<evidence type="ECO:0008006" key="3">
    <source>
        <dbReference type="Google" id="ProtNLM"/>
    </source>
</evidence>
<dbReference type="OrthoDB" id="833147at2"/>
<dbReference type="EMBL" id="SIRS01000005">
    <property type="protein sequence ID" value="TBN14350.1"/>
    <property type="molecule type" value="Genomic_DNA"/>
</dbReference>
<proteinExistence type="predicted"/>
<protein>
    <recommendedName>
        <fullName evidence="3">Response regulator transcription factor</fullName>
    </recommendedName>
</protein>
<dbReference type="Proteomes" id="UP000292372">
    <property type="component" value="Unassembled WGS sequence"/>
</dbReference>
<keyword evidence="2" id="KW-1185">Reference proteome</keyword>